<dbReference type="GO" id="GO:0033735">
    <property type="term" value="F:aspartate dehydrogenase [NAD(P)+] activity"/>
    <property type="evidence" value="ECO:0007669"/>
    <property type="project" value="InterPro"/>
</dbReference>
<comment type="similarity">
    <text evidence="1">Belongs to the L-aspartate dehydrogenase family.</text>
</comment>
<evidence type="ECO:0000259" key="8">
    <source>
        <dbReference type="Pfam" id="PF03447"/>
    </source>
</evidence>
<keyword evidence="3" id="KW-0662">Pyridine nucleotide biosynthesis</keyword>
<dbReference type="PANTHER" id="PTHR31873:SF6">
    <property type="entry name" value="ASPARTATE DEHYDROGENASE DOMAIN-CONTAINING PROTEIN"/>
    <property type="match status" value="1"/>
</dbReference>
<protein>
    <recommendedName>
        <fullName evidence="2">Aspartate dehydrogenase domain-containing protein</fullName>
    </recommendedName>
</protein>
<dbReference type="InterPro" id="IPR020626">
    <property type="entry name" value="Asp_DH_prok"/>
</dbReference>
<evidence type="ECO:0000259" key="7">
    <source>
        <dbReference type="Pfam" id="PF01958"/>
    </source>
</evidence>
<dbReference type="SUPFAM" id="SSF51735">
    <property type="entry name" value="NAD(P)-binding Rossmann-fold domains"/>
    <property type="match status" value="1"/>
</dbReference>
<sequence>MLSVGLLGCGEIGRSILSTIAKSPIDGISIDVICCREKQEETARNLFPNAKIVHSWSDYDGLTPDIVVEAAGQTAVVSLGPAILAAGSDLYLLSVGALADKELHEKMLEAAKSGNSRIVIMSGALAGFDGLHSLRHSGLESVVYRSTKPPKAWKGTLAESLIDLDKVNGPTVFFKANAAEAALQFPRNANLAAAVALAGFGFEKTQVELVADSNSSGNSGQIIASSKSATLTLQLKGEGFAGNPKSSQITGLSVVAALTSRVAPMFFAS</sequence>
<keyword evidence="5" id="KW-0560">Oxidoreductase</keyword>
<evidence type="ECO:0000256" key="1">
    <source>
        <dbReference type="ARBA" id="ARBA00008331"/>
    </source>
</evidence>
<dbReference type="PIRSF" id="PIRSF005227">
    <property type="entry name" value="Asp_dh_NAD_syn"/>
    <property type="match status" value="1"/>
</dbReference>
<evidence type="ECO:0000256" key="3">
    <source>
        <dbReference type="ARBA" id="ARBA00022642"/>
    </source>
</evidence>
<dbReference type="Pfam" id="PF01958">
    <property type="entry name" value="Asp_DH_C"/>
    <property type="match status" value="1"/>
</dbReference>
<evidence type="ECO:0000313" key="10">
    <source>
        <dbReference type="Proteomes" id="UP001215712"/>
    </source>
</evidence>
<dbReference type="InterPro" id="IPR002811">
    <property type="entry name" value="Asp_DH"/>
</dbReference>
<dbReference type="Proteomes" id="UP001215712">
    <property type="component" value="Unassembled WGS sequence"/>
</dbReference>
<dbReference type="Pfam" id="PF03447">
    <property type="entry name" value="NAD_binding_3"/>
    <property type="match status" value="1"/>
</dbReference>
<gene>
    <name evidence="9" type="ORF">N7493_011125</name>
</gene>
<dbReference type="GO" id="GO:0009435">
    <property type="term" value="P:NAD+ biosynthetic process"/>
    <property type="evidence" value="ECO:0007669"/>
    <property type="project" value="InterPro"/>
</dbReference>
<evidence type="ECO:0000256" key="2">
    <source>
        <dbReference type="ARBA" id="ARBA00020169"/>
    </source>
</evidence>
<dbReference type="InterPro" id="IPR011182">
    <property type="entry name" value="L-Asp_DH"/>
</dbReference>
<dbReference type="GO" id="GO:0050661">
    <property type="term" value="F:NADP binding"/>
    <property type="evidence" value="ECO:0007669"/>
    <property type="project" value="InterPro"/>
</dbReference>
<dbReference type="SUPFAM" id="SSF55347">
    <property type="entry name" value="Glyceraldehyde-3-phosphate dehydrogenase-like, C-terminal domain"/>
    <property type="match status" value="1"/>
</dbReference>
<accession>A0AAD6MR28</accession>
<feature type="domain" description="Aspartate/homoserine dehydrogenase NAD-binding" evidence="8">
    <location>
        <begin position="8"/>
        <end position="119"/>
    </location>
</feature>
<keyword evidence="4" id="KW-0521">NADP</keyword>
<evidence type="ECO:0000256" key="6">
    <source>
        <dbReference type="ARBA" id="ARBA00023027"/>
    </source>
</evidence>
<reference evidence="9" key="2">
    <citation type="submission" date="2023-01" db="EMBL/GenBank/DDBJ databases">
        <authorList>
            <person name="Petersen C."/>
        </authorList>
    </citation>
    <scope>NUCLEOTIDE SEQUENCE</scope>
    <source>
        <strain evidence="9">IBT 17514</strain>
    </source>
</reference>
<reference evidence="9" key="1">
    <citation type="journal article" date="2023" name="IMA Fungus">
        <title>Comparative genomic study of the Penicillium genus elucidates a diverse pangenome and 15 lateral gene transfer events.</title>
        <authorList>
            <person name="Petersen C."/>
            <person name="Sorensen T."/>
            <person name="Nielsen M.R."/>
            <person name="Sondergaard T.E."/>
            <person name="Sorensen J.L."/>
            <person name="Fitzpatrick D.A."/>
            <person name="Frisvad J.C."/>
            <person name="Nielsen K.L."/>
        </authorList>
    </citation>
    <scope>NUCLEOTIDE SEQUENCE</scope>
    <source>
        <strain evidence="9">IBT 17514</strain>
    </source>
</reference>
<dbReference type="InterPro" id="IPR036291">
    <property type="entry name" value="NAD(P)-bd_dom_sf"/>
</dbReference>
<name>A0AAD6MR28_9EURO</name>
<evidence type="ECO:0000256" key="5">
    <source>
        <dbReference type="ARBA" id="ARBA00023002"/>
    </source>
</evidence>
<keyword evidence="10" id="KW-1185">Reference proteome</keyword>
<dbReference type="PANTHER" id="PTHR31873">
    <property type="entry name" value="L-ASPARTATE DEHYDROGENASE-RELATED"/>
    <property type="match status" value="1"/>
</dbReference>
<organism evidence="9 10">
    <name type="scientific">Penicillium malachiteum</name>
    <dbReference type="NCBI Taxonomy" id="1324776"/>
    <lineage>
        <taxon>Eukaryota</taxon>
        <taxon>Fungi</taxon>
        <taxon>Dikarya</taxon>
        <taxon>Ascomycota</taxon>
        <taxon>Pezizomycotina</taxon>
        <taxon>Eurotiomycetes</taxon>
        <taxon>Eurotiomycetidae</taxon>
        <taxon>Eurotiales</taxon>
        <taxon>Aspergillaceae</taxon>
        <taxon>Penicillium</taxon>
    </lineage>
</organism>
<dbReference type="Gene3D" id="3.30.360.10">
    <property type="entry name" value="Dihydrodipicolinate Reductase, domain 2"/>
    <property type="match status" value="1"/>
</dbReference>
<evidence type="ECO:0000256" key="4">
    <source>
        <dbReference type="ARBA" id="ARBA00022857"/>
    </source>
</evidence>
<proteinExistence type="inferred from homology"/>
<dbReference type="NCBIfam" id="NF009828">
    <property type="entry name" value="PRK13303.1-3"/>
    <property type="match status" value="1"/>
</dbReference>
<dbReference type="Gene3D" id="3.40.50.720">
    <property type="entry name" value="NAD(P)-binding Rossmann-like Domain"/>
    <property type="match status" value="1"/>
</dbReference>
<dbReference type="HAMAP" id="MF_01265">
    <property type="entry name" value="NadX"/>
    <property type="match status" value="1"/>
</dbReference>
<feature type="domain" description="Aspartate dehydrogenase" evidence="7">
    <location>
        <begin position="168"/>
        <end position="255"/>
    </location>
</feature>
<evidence type="ECO:0000313" key="9">
    <source>
        <dbReference type="EMBL" id="KAJ5703987.1"/>
    </source>
</evidence>
<dbReference type="EMBL" id="JAQJAN010000020">
    <property type="protein sequence ID" value="KAJ5703987.1"/>
    <property type="molecule type" value="Genomic_DNA"/>
</dbReference>
<keyword evidence="6" id="KW-0520">NAD</keyword>
<dbReference type="AlphaFoldDB" id="A0AAD6MR28"/>
<dbReference type="InterPro" id="IPR005106">
    <property type="entry name" value="Asp/hSer_DH_NAD-bd"/>
</dbReference>
<comment type="caution">
    <text evidence="9">The sequence shown here is derived from an EMBL/GenBank/DDBJ whole genome shotgun (WGS) entry which is preliminary data.</text>
</comment>